<protein>
    <submittedName>
        <fullName evidence="4">Intradiol ring-cleavage dioxygenase</fullName>
    </submittedName>
</protein>
<feature type="domain" description="Intradiol ring-cleavage dioxygenases" evidence="3">
    <location>
        <begin position="63"/>
        <end position="145"/>
    </location>
</feature>
<dbReference type="GO" id="GO:0008199">
    <property type="term" value="F:ferric iron binding"/>
    <property type="evidence" value="ECO:0007669"/>
    <property type="project" value="InterPro"/>
</dbReference>
<dbReference type="CDD" id="cd03457">
    <property type="entry name" value="intradiol_dioxygenase_like"/>
    <property type="match status" value="1"/>
</dbReference>
<dbReference type="PROSITE" id="PS51318">
    <property type="entry name" value="TAT"/>
    <property type="match status" value="1"/>
</dbReference>
<feature type="chain" id="PRO_5026215096" evidence="2">
    <location>
        <begin position="34"/>
        <end position="299"/>
    </location>
</feature>
<keyword evidence="4" id="KW-0223">Dioxygenase</keyword>
<dbReference type="PANTHER" id="PTHR34315">
    <property type="match status" value="1"/>
</dbReference>
<comment type="caution">
    <text evidence="4">The sequence shown here is derived from an EMBL/GenBank/DDBJ whole genome shotgun (WGS) entry which is preliminary data.</text>
</comment>
<dbReference type="Gene3D" id="2.60.130.10">
    <property type="entry name" value="Aromatic compound dioxygenase"/>
    <property type="match status" value="1"/>
</dbReference>
<dbReference type="PANTHER" id="PTHR34315:SF1">
    <property type="entry name" value="INTRADIOL RING-CLEAVAGE DIOXYGENASES DOMAIN-CONTAINING PROTEIN-RELATED"/>
    <property type="match status" value="1"/>
</dbReference>
<dbReference type="SUPFAM" id="SSF49482">
    <property type="entry name" value="Aromatic compound dioxygenase"/>
    <property type="match status" value="1"/>
</dbReference>
<evidence type="ECO:0000313" key="4">
    <source>
        <dbReference type="EMBL" id="NGM49679.1"/>
    </source>
</evidence>
<dbReference type="Pfam" id="PF00775">
    <property type="entry name" value="Dioxygenase_C"/>
    <property type="match status" value="1"/>
</dbReference>
<evidence type="ECO:0000259" key="3">
    <source>
        <dbReference type="Pfam" id="PF00775"/>
    </source>
</evidence>
<proteinExistence type="predicted"/>
<feature type="compositionally biased region" description="Pro residues" evidence="1">
    <location>
        <begin position="243"/>
        <end position="279"/>
    </location>
</feature>
<dbReference type="GO" id="GO:0016702">
    <property type="term" value="F:oxidoreductase activity, acting on single donors with incorporation of molecular oxygen, incorporation of two atoms of oxygen"/>
    <property type="evidence" value="ECO:0007669"/>
    <property type="project" value="InterPro"/>
</dbReference>
<dbReference type="InterPro" id="IPR015889">
    <property type="entry name" value="Intradiol_dOase_core"/>
</dbReference>
<dbReference type="AlphaFoldDB" id="A0A6G4QW52"/>
<reference evidence="4" key="1">
    <citation type="submission" date="2020-02" db="EMBL/GenBank/DDBJ databases">
        <authorList>
            <person name="Gao J."/>
            <person name="Sun J."/>
        </authorList>
    </citation>
    <scope>NUCLEOTIDE SEQUENCE</scope>
    <source>
        <strain evidence="4">602-2</strain>
    </source>
</reference>
<gene>
    <name evidence="4" type="ORF">G5B46_08690</name>
</gene>
<accession>A0A6G4QW52</accession>
<name>A0A6G4QW52_9CAUL</name>
<feature type="compositionally biased region" description="Basic and acidic residues" evidence="1">
    <location>
        <begin position="281"/>
        <end position="292"/>
    </location>
</feature>
<feature type="region of interest" description="Disordered" evidence="1">
    <location>
        <begin position="230"/>
        <end position="299"/>
    </location>
</feature>
<dbReference type="InterPro" id="IPR000627">
    <property type="entry name" value="Intradiol_dOase_C"/>
</dbReference>
<feature type="signal peptide" evidence="2">
    <location>
        <begin position="1"/>
        <end position="33"/>
    </location>
</feature>
<dbReference type="InterPro" id="IPR006311">
    <property type="entry name" value="TAT_signal"/>
</dbReference>
<evidence type="ECO:0000256" key="2">
    <source>
        <dbReference type="SAM" id="SignalP"/>
    </source>
</evidence>
<keyword evidence="4" id="KW-0560">Oxidoreductase</keyword>
<organism evidence="4">
    <name type="scientific">Caulobacter sp. 602-2</name>
    <dbReference type="NCBI Taxonomy" id="2710887"/>
    <lineage>
        <taxon>Bacteria</taxon>
        <taxon>Pseudomonadati</taxon>
        <taxon>Pseudomonadota</taxon>
        <taxon>Alphaproteobacteria</taxon>
        <taxon>Caulobacterales</taxon>
        <taxon>Caulobacteraceae</taxon>
        <taxon>Caulobacter</taxon>
    </lineage>
</organism>
<dbReference type="EMBL" id="JAAKGT010000003">
    <property type="protein sequence ID" value="NGM49679.1"/>
    <property type="molecule type" value="Genomic_DNA"/>
</dbReference>
<evidence type="ECO:0000256" key="1">
    <source>
        <dbReference type="SAM" id="MobiDB-lite"/>
    </source>
</evidence>
<keyword evidence="2" id="KW-0732">Signal</keyword>
<sequence length="299" mass="30878">MPSPVSPSRRGLLALAGAAPFAAIAASARPVAAAETVCALTPQVTQGPYWFDPKLDRADITEGKAGAPVTVALTVVDGACRPLKGARVDIWHCDAQGIYSGYEGQGDDHRTAAKGATFLRGAQTTDSAGKVAFRTIWPGWYEGRTPHIHIKVHLDARTALTAQLFVPDALSEFLYENLTAYKRPRARDMFNRQDGIALQGGEAMVASVKEAKDGYVLALVLGVDPAADWKDDAGMGPGGPGGPGRPPPGGMGPPPGGMNGRPPGPPPGGFPNGDPPGGGPPHHEAPTGEARLKAIVPGV</sequence>
<dbReference type="RefSeq" id="WP_165257822.1">
    <property type="nucleotide sequence ID" value="NZ_JAAKGT010000003.1"/>
</dbReference>